<evidence type="ECO:0000313" key="2">
    <source>
        <dbReference type="Proteomes" id="UP000030752"/>
    </source>
</evidence>
<dbReference type="RefSeq" id="XP_008719852.1">
    <property type="nucleotide sequence ID" value="XM_008721630.1"/>
</dbReference>
<dbReference type="GeneID" id="19974645"/>
<dbReference type="EMBL" id="KB822723">
    <property type="protein sequence ID" value="ETN37683.1"/>
    <property type="molecule type" value="Genomic_DNA"/>
</dbReference>
<proteinExistence type="predicted"/>
<dbReference type="AlphaFoldDB" id="W2RPP5"/>
<dbReference type="Proteomes" id="UP000030752">
    <property type="component" value="Unassembled WGS sequence"/>
</dbReference>
<evidence type="ECO:0000313" key="1">
    <source>
        <dbReference type="EMBL" id="ETN37683.1"/>
    </source>
</evidence>
<dbReference type="OrthoDB" id="5424338at2759"/>
<name>W2RPP5_CYPE1</name>
<sequence length="398" mass="44339">MAAQSELEPTILAKLPRSARFYLGSDQHGPRFANGGQGHNWRVEETNAISTMGLHPTLALGLTECCAAIGRGKFFFVAKSTYSLDLYRTKDKLSAYNDFIKLPNLLYIDYVWNDARRTEWFHTPHDQRFKALSARNNALSPSVPTLPITVSTDQDNHPDVMIYGGGGMGQACLYWSPDGDCFADFFDVLSQSLTLVQENWNRPLLSGLKTAIAGFRLTSGQDIVTKVHTMYKASRPGGNVLFSEVIDEIVKAHENFVKEGGYSYNLIESRQKNLAEQVEQKIAGGAPNLPVQRLNRLRDDSSSWSPGMKNAKDAFALAADRGLVEVAKYTIDDLDWNALTKEERHTIVEMYELEVECNQRVITRSTRVAFDANLQPDMQARAAAGSLGEKNDDDSDDD</sequence>
<reference evidence="1 2" key="1">
    <citation type="submission" date="2013-03" db="EMBL/GenBank/DDBJ databases">
        <title>The Genome Sequence of Phialophora europaea CBS 101466.</title>
        <authorList>
            <consortium name="The Broad Institute Genomics Platform"/>
            <person name="Cuomo C."/>
            <person name="de Hoog S."/>
            <person name="Gorbushina A."/>
            <person name="Walker B."/>
            <person name="Young S.K."/>
            <person name="Zeng Q."/>
            <person name="Gargeya S."/>
            <person name="Fitzgerald M."/>
            <person name="Haas B."/>
            <person name="Abouelleil A."/>
            <person name="Allen A.W."/>
            <person name="Alvarado L."/>
            <person name="Arachchi H.M."/>
            <person name="Berlin A.M."/>
            <person name="Chapman S.B."/>
            <person name="Gainer-Dewar J."/>
            <person name="Goldberg J."/>
            <person name="Griggs A."/>
            <person name="Gujja S."/>
            <person name="Hansen M."/>
            <person name="Howarth C."/>
            <person name="Imamovic A."/>
            <person name="Ireland A."/>
            <person name="Larimer J."/>
            <person name="McCowan C."/>
            <person name="Murphy C."/>
            <person name="Pearson M."/>
            <person name="Poon T.W."/>
            <person name="Priest M."/>
            <person name="Roberts A."/>
            <person name="Saif S."/>
            <person name="Shea T."/>
            <person name="Sisk P."/>
            <person name="Sykes S."/>
            <person name="Wortman J."/>
            <person name="Nusbaum C."/>
            <person name="Birren B."/>
        </authorList>
    </citation>
    <scope>NUCLEOTIDE SEQUENCE [LARGE SCALE GENOMIC DNA]</scope>
    <source>
        <strain evidence="1 2">CBS 101466</strain>
    </source>
</reference>
<gene>
    <name evidence="1" type="ORF">HMPREF1541_07306</name>
</gene>
<accession>W2RPP5</accession>
<organism evidence="1 2">
    <name type="scientific">Cyphellophora europaea (strain CBS 101466)</name>
    <name type="common">Phialophora europaea</name>
    <dbReference type="NCBI Taxonomy" id="1220924"/>
    <lineage>
        <taxon>Eukaryota</taxon>
        <taxon>Fungi</taxon>
        <taxon>Dikarya</taxon>
        <taxon>Ascomycota</taxon>
        <taxon>Pezizomycotina</taxon>
        <taxon>Eurotiomycetes</taxon>
        <taxon>Chaetothyriomycetidae</taxon>
        <taxon>Chaetothyriales</taxon>
        <taxon>Cyphellophoraceae</taxon>
        <taxon>Cyphellophora</taxon>
    </lineage>
</organism>
<dbReference type="VEuPathDB" id="FungiDB:HMPREF1541_07306"/>
<dbReference type="HOGENOM" id="CLU_692654_0_0_1"/>
<keyword evidence="2" id="KW-1185">Reference proteome</keyword>
<dbReference type="InParanoid" id="W2RPP5"/>
<protein>
    <submittedName>
        <fullName evidence="1">Uncharacterized protein</fullName>
    </submittedName>
</protein>